<name>A0ACC2AHX3_DIPCM</name>
<organism evidence="1 2">
    <name type="scientific">Diphasiastrum complanatum</name>
    <name type="common">Issler's clubmoss</name>
    <name type="synonym">Lycopodium complanatum</name>
    <dbReference type="NCBI Taxonomy" id="34168"/>
    <lineage>
        <taxon>Eukaryota</taxon>
        <taxon>Viridiplantae</taxon>
        <taxon>Streptophyta</taxon>
        <taxon>Embryophyta</taxon>
        <taxon>Tracheophyta</taxon>
        <taxon>Lycopodiopsida</taxon>
        <taxon>Lycopodiales</taxon>
        <taxon>Lycopodiaceae</taxon>
        <taxon>Lycopodioideae</taxon>
        <taxon>Diphasiastrum</taxon>
    </lineage>
</organism>
<keyword evidence="2" id="KW-1185">Reference proteome</keyword>
<evidence type="ECO:0000313" key="2">
    <source>
        <dbReference type="Proteomes" id="UP001162992"/>
    </source>
</evidence>
<evidence type="ECO:0000313" key="1">
    <source>
        <dbReference type="EMBL" id="KAJ7516692.1"/>
    </source>
</evidence>
<reference evidence="2" key="1">
    <citation type="journal article" date="2024" name="Proc. Natl. Acad. Sci. U.S.A.">
        <title>Extraordinary preservation of gene collinearity over three hundred million years revealed in homosporous lycophytes.</title>
        <authorList>
            <person name="Li C."/>
            <person name="Wickell D."/>
            <person name="Kuo L.Y."/>
            <person name="Chen X."/>
            <person name="Nie B."/>
            <person name="Liao X."/>
            <person name="Peng D."/>
            <person name="Ji J."/>
            <person name="Jenkins J."/>
            <person name="Williams M."/>
            <person name="Shu S."/>
            <person name="Plott C."/>
            <person name="Barry K."/>
            <person name="Rajasekar S."/>
            <person name="Grimwood J."/>
            <person name="Han X."/>
            <person name="Sun S."/>
            <person name="Hou Z."/>
            <person name="He W."/>
            <person name="Dai G."/>
            <person name="Sun C."/>
            <person name="Schmutz J."/>
            <person name="Leebens-Mack J.H."/>
            <person name="Li F.W."/>
            <person name="Wang L."/>
        </authorList>
    </citation>
    <scope>NUCLEOTIDE SEQUENCE [LARGE SCALE GENOMIC DNA]</scope>
    <source>
        <strain evidence="2">cv. PW_Plant_1</strain>
    </source>
</reference>
<accession>A0ACC2AHX3</accession>
<dbReference type="Proteomes" id="UP001162992">
    <property type="component" value="Chromosome 22"/>
</dbReference>
<comment type="caution">
    <text evidence="1">The sequence shown here is derived from an EMBL/GenBank/DDBJ whole genome shotgun (WGS) entry which is preliminary data.</text>
</comment>
<sequence>MQGLVPCPEQFHNVYPSSALEPSHPLVVHRAHPGKGTSQGIHWPSDHRPTAGVGLPCKSHAGVLDGDAGCYRSLPLLHGTLSSLGQRSPTASLRPCYGLVEDLQSAH</sequence>
<gene>
    <name evidence="1" type="ORF">O6H91_22G067700</name>
</gene>
<protein>
    <submittedName>
        <fullName evidence="1">Uncharacterized protein</fullName>
    </submittedName>
</protein>
<proteinExistence type="predicted"/>
<dbReference type="EMBL" id="CM055113">
    <property type="protein sequence ID" value="KAJ7516692.1"/>
    <property type="molecule type" value="Genomic_DNA"/>
</dbReference>